<accession>A0ABM3QGN7</accession>
<dbReference type="InterPro" id="IPR029058">
    <property type="entry name" value="AB_hydrolase_fold"/>
</dbReference>
<dbReference type="InterPro" id="IPR008758">
    <property type="entry name" value="Peptidase_S28"/>
</dbReference>
<reference evidence="6" key="1">
    <citation type="journal article" date="2021" name="Nat. Commun.">
        <title>Genomic analyses provide insights into spinach domestication and the genetic basis of agronomic traits.</title>
        <authorList>
            <person name="Cai X."/>
            <person name="Sun X."/>
            <person name="Xu C."/>
            <person name="Sun H."/>
            <person name="Wang X."/>
            <person name="Ge C."/>
            <person name="Zhang Z."/>
            <person name="Wang Q."/>
            <person name="Fei Z."/>
            <person name="Jiao C."/>
            <person name="Wang Q."/>
        </authorList>
    </citation>
    <scope>NUCLEOTIDE SEQUENCE [LARGE SCALE GENOMIC DNA]</scope>
    <source>
        <strain evidence="6">cv. Varoflay</strain>
    </source>
</reference>
<dbReference type="InterPro" id="IPR042269">
    <property type="entry name" value="Ser_carbopepase_S28_SKS"/>
</dbReference>
<dbReference type="Pfam" id="PF05577">
    <property type="entry name" value="Peptidase_S28"/>
    <property type="match status" value="1"/>
</dbReference>
<name>A0ABM3QGN7_SPIOL</name>
<dbReference type="RefSeq" id="XP_056682524.1">
    <property type="nucleotide sequence ID" value="XM_056826546.1"/>
</dbReference>
<evidence type="ECO:0000256" key="4">
    <source>
        <dbReference type="ARBA" id="ARBA00022801"/>
    </source>
</evidence>
<dbReference type="GeneID" id="130459281"/>
<gene>
    <name evidence="7" type="primary">LOC130459281</name>
</gene>
<comment type="similarity">
    <text evidence="1">Belongs to the peptidase S28 family.</text>
</comment>
<evidence type="ECO:0000313" key="6">
    <source>
        <dbReference type="Proteomes" id="UP000813463"/>
    </source>
</evidence>
<proteinExistence type="inferred from homology"/>
<keyword evidence="3" id="KW-0732">Signal</keyword>
<dbReference type="Gene3D" id="1.20.120.980">
    <property type="entry name" value="Serine carboxypeptidase S28, SKS domain"/>
    <property type="match status" value="1"/>
</dbReference>
<keyword evidence="5" id="KW-0325">Glycoprotein</keyword>
<sequence>MANTNTSGSSFNLDNATKAWNWQVCSEFIFRNGVGNDTMFQPEPFNLTIRLDYCNTKYHIRPRTHWVSTYFNGYDMRSTLKQFGSNIIFSNGLMDPFSSFGVLEDISKTVVAITTEKGSHCLDFYDPRHDDPKWLNHQRKKEMKIISRWVKESHSSSNSPLVLFIWFSFSLVFTFLI</sequence>
<evidence type="ECO:0000256" key="3">
    <source>
        <dbReference type="ARBA" id="ARBA00022729"/>
    </source>
</evidence>
<evidence type="ECO:0000256" key="5">
    <source>
        <dbReference type="ARBA" id="ARBA00023180"/>
    </source>
</evidence>
<keyword evidence="2" id="KW-0645">Protease</keyword>
<organism evidence="6 7">
    <name type="scientific">Spinacia oleracea</name>
    <name type="common">Spinach</name>
    <dbReference type="NCBI Taxonomy" id="3562"/>
    <lineage>
        <taxon>Eukaryota</taxon>
        <taxon>Viridiplantae</taxon>
        <taxon>Streptophyta</taxon>
        <taxon>Embryophyta</taxon>
        <taxon>Tracheophyta</taxon>
        <taxon>Spermatophyta</taxon>
        <taxon>Magnoliopsida</taxon>
        <taxon>eudicotyledons</taxon>
        <taxon>Gunneridae</taxon>
        <taxon>Pentapetalae</taxon>
        <taxon>Caryophyllales</taxon>
        <taxon>Chenopodiaceae</taxon>
        <taxon>Chenopodioideae</taxon>
        <taxon>Anserineae</taxon>
        <taxon>Spinacia</taxon>
    </lineage>
</organism>
<evidence type="ECO:0000256" key="1">
    <source>
        <dbReference type="ARBA" id="ARBA00011079"/>
    </source>
</evidence>
<evidence type="ECO:0000256" key="2">
    <source>
        <dbReference type="ARBA" id="ARBA00022670"/>
    </source>
</evidence>
<keyword evidence="6" id="KW-1185">Reference proteome</keyword>
<dbReference type="Proteomes" id="UP000813463">
    <property type="component" value="Chromosome 4"/>
</dbReference>
<protein>
    <submittedName>
        <fullName evidence="7">Uncharacterized protein</fullName>
    </submittedName>
</protein>
<dbReference type="Gene3D" id="3.40.50.1820">
    <property type="entry name" value="alpha/beta hydrolase"/>
    <property type="match status" value="1"/>
</dbReference>
<dbReference type="PANTHER" id="PTHR11010">
    <property type="entry name" value="PROTEASE S28 PRO-X CARBOXYPEPTIDASE-RELATED"/>
    <property type="match status" value="1"/>
</dbReference>
<evidence type="ECO:0000313" key="7">
    <source>
        <dbReference type="RefSeq" id="XP_056682524.1"/>
    </source>
</evidence>
<dbReference type="PANTHER" id="PTHR11010:SF96">
    <property type="entry name" value="LYSOSOMAL PRO-X CARBOXYPEPTIDASE-LIKE ISOFORM X1"/>
    <property type="match status" value="1"/>
</dbReference>
<reference evidence="7" key="2">
    <citation type="submission" date="2025-08" db="UniProtKB">
        <authorList>
            <consortium name="RefSeq"/>
        </authorList>
    </citation>
    <scope>IDENTIFICATION</scope>
    <source>
        <tissue evidence="7">Leaf</tissue>
    </source>
</reference>
<keyword evidence="4" id="KW-0378">Hydrolase</keyword>